<dbReference type="SUPFAM" id="SSF51126">
    <property type="entry name" value="Pectin lyase-like"/>
    <property type="match status" value="1"/>
</dbReference>
<organism evidence="2 3">
    <name type="scientific">Pacificitalea manganoxidans</name>
    <dbReference type="NCBI Taxonomy" id="1411902"/>
    <lineage>
        <taxon>Bacteria</taxon>
        <taxon>Pseudomonadati</taxon>
        <taxon>Pseudomonadota</taxon>
        <taxon>Alphaproteobacteria</taxon>
        <taxon>Rhodobacterales</taxon>
        <taxon>Paracoccaceae</taxon>
        <taxon>Pacificitalea</taxon>
    </lineage>
</organism>
<gene>
    <name evidence="2" type="ORF">CBW24_03865</name>
</gene>
<feature type="domain" description="Rhamnogalacturonase A/B/Epimerase-like pectate lyase" evidence="1">
    <location>
        <begin position="189"/>
        <end position="249"/>
    </location>
</feature>
<evidence type="ECO:0000259" key="1">
    <source>
        <dbReference type="Pfam" id="PF12708"/>
    </source>
</evidence>
<dbReference type="InterPro" id="IPR024535">
    <property type="entry name" value="RHGA/B-epi-like_pectate_lyase"/>
</dbReference>
<dbReference type="RefSeq" id="WP_097372738.1">
    <property type="nucleotide sequence ID" value="NZ_CP021404.1"/>
</dbReference>
<evidence type="ECO:0000313" key="2">
    <source>
        <dbReference type="EMBL" id="ATI41222.1"/>
    </source>
</evidence>
<dbReference type="Pfam" id="PF12708">
    <property type="entry name" value="Pect-lyase_RHGA_epim"/>
    <property type="match status" value="1"/>
</dbReference>
<evidence type="ECO:0000313" key="3">
    <source>
        <dbReference type="Proteomes" id="UP000219050"/>
    </source>
</evidence>
<reference evidence="2 3" key="1">
    <citation type="submission" date="2017-05" db="EMBL/GenBank/DDBJ databases">
        <title>Comparative genomic and metabolic analysis of manganese-oxidizing mechanisms in Celeribater manganoxidans DY25T: its adaption to the environment of polymetallic nodule.</title>
        <authorList>
            <person name="Wang X."/>
        </authorList>
    </citation>
    <scope>NUCLEOTIDE SEQUENCE [LARGE SCALE GENOMIC DNA]</scope>
    <source>
        <strain evidence="2 3">DY25</strain>
    </source>
</reference>
<dbReference type="Gene3D" id="2.160.20.10">
    <property type="entry name" value="Single-stranded right-handed beta-helix, Pectin lyase-like"/>
    <property type="match status" value="1"/>
</dbReference>
<proteinExistence type="predicted"/>
<dbReference type="InterPro" id="IPR012334">
    <property type="entry name" value="Pectin_lyas_fold"/>
</dbReference>
<sequence length="765" mass="82094">MNMAITDGLTLMPPVFANGLEVWANGDGTPGSTTLDGVPTAAFVPADADFAGCLEIVKLNATEQIRYMGETPYRPGMYLRVTARVKAMSGNLPNVRIAAWAGDASLTHVAGLVETGPSVALAQYGEVVEVTAIIGSGQRGGVDMVWGTAPAYAHVGLDLTGPDGGVVRIDDLRVEDVTVAYLAQMLGAVDVRDYGAVGDGVADDSAAFAAADAAAQAQGGEVLISAGRYRLESNVSLASPARFVGTVEMPASARLTLTRNFNLPAYADAFGDETEGFRRALQALFNFADHDALDMGGRNVDLTAPIDVHAVVGTRDSSAIRRVIRNGSFYLRDSAEWADTVVTSQASYSASDPKRLSNVADIANVPVGALVTGAGVGREVYVTSKNVGAATLELSAELHDAVGTQNYTFRRFKYALDFSGFSDVSRVVLADLEFQCNSLGSAVMLPPAGLIFHVRDCFFSNMKDRGITSTGRGCQGMLVDRCQFLSREQQLPVSARETIAINVNANDTKIRDNRAVRFRHFVVSGGAGHIYAGNHWFQDDHEPDGIRTAGLVLTNTNVKMLINGNYIDNSFIEWTNEHDAAPEHSNEYSFGGLTIVGNIFTAIDVAPWFSWLVVKPYGAGHYIHGLNVTGNTFKSLNGSINRVEKVDDTLAALDMGRCRNLRFEGNLFTAIDQVTVNPVTVQMDQATDAKTWVVAFDGYLPFDGRARNVENIVMEGEIRNAAGDGVYAYPFVRVERGTDGDAVEVVWPEPVHGRVHITGRVDAPN</sequence>
<dbReference type="EMBL" id="CP021404">
    <property type="protein sequence ID" value="ATI41222.1"/>
    <property type="molecule type" value="Genomic_DNA"/>
</dbReference>
<dbReference type="Proteomes" id="UP000219050">
    <property type="component" value="Chromosome"/>
</dbReference>
<dbReference type="InterPro" id="IPR011050">
    <property type="entry name" value="Pectin_lyase_fold/virulence"/>
</dbReference>
<name>A0A291LX03_9RHOB</name>
<dbReference type="AlphaFoldDB" id="A0A291LX03"/>
<protein>
    <recommendedName>
        <fullName evidence="1">Rhamnogalacturonase A/B/Epimerase-like pectate lyase domain-containing protein</fullName>
    </recommendedName>
</protein>
<dbReference type="KEGG" id="cmag:CBW24_03865"/>
<dbReference type="OrthoDB" id="7749009at2"/>
<accession>A0A291LX03</accession>
<keyword evidence="3" id="KW-1185">Reference proteome</keyword>